<dbReference type="Pfam" id="PF13463">
    <property type="entry name" value="HTH_27"/>
    <property type="match status" value="1"/>
</dbReference>
<keyword evidence="3" id="KW-1185">Reference proteome</keyword>
<gene>
    <name evidence="2" type="ORF">V6X64_08210</name>
</gene>
<dbReference type="RefSeq" id="WP_367967472.1">
    <property type="nucleotide sequence ID" value="NZ_JBAKFI010000002.1"/>
</dbReference>
<sequence>MERQEALADARLTERLREALSPALPYGASLIPLDILVVVSIAHHLNQPLSVKQLLAVLPYSVTGIRYNLAQLVADGWVIKSRKGDDRRQVHLLPTEQVADAFAKVRAELLKTMEPPLR</sequence>
<dbReference type="EMBL" id="JBAKFJ010000001">
    <property type="protein sequence ID" value="MEX0386970.1"/>
    <property type="molecule type" value="Genomic_DNA"/>
</dbReference>
<dbReference type="SUPFAM" id="SSF46785">
    <property type="entry name" value="Winged helix' DNA-binding domain"/>
    <property type="match status" value="1"/>
</dbReference>
<accession>A0ABV3SCD5</accession>
<keyword evidence="2" id="KW-0238">DNA-binding</keyword>
<dbReference type="Proteomes" id="UP001556653">
    <property type="component" value="Unassembled WGS sequence"/>
</dbReference>
<dbReference type="Gene3D" id="1.10.10.10">
    <property type="entry name" value="Winged helix-like DNA-binding domain superfamily/Winged helix DNA-binding domain"/>
    <property type="match status" value="1"/>
</dbReference>
<reference evidence="2 3" key="1">
    <citation type="submission" date="2024-02" db="EMBL/GenBank/DDBJ databases">
        <title>New especies of Spiribacter isolated from saline water.</title>
        <authorList>
            <person name="Leon M.J."/>
            <person name="De La Haba R."/>
            <person name="Sanchez-Porro C."/>
            <person name="Ventosa A."/>
        </authorList>
    </citation>
    <scope>NUCLEOTIDE SEQUENCE [LARGE SCALE GENOMIC DNA]</scope>
    <source>
        <strain evidence="3">ag22IC4-227</strain>
    </source>
</reference>
<protein>
    <submittedName>
        <fullName evidence="2">Winged helix DNA-binding protein</fullName>
    </submittedName>
</protein>
<evidence type="ECO:0000259" key="1">
    <source>
        <dbReference type="Pfam" id="PF13463"/>
    </source>
</evidence>
<name>A0ABV3SCD5_9GAMM</name>
<evidence type="ECO:0000313" key="3">
    <source>
        <dbReference type="Proteomes" id="UP001556653"/>
    </source>
</evidence>
<dbReference type="InterPro" id="IPR036390">
    <property type="entry name" value="WH_DNA-bd_sf"/>
</dbReference>
<evidence type="ECO:0000313" key="2">
    <source>
        <dbReference type="EMBL" id="MEX0386970.1"/>
    </source>
</evidence>
<dbReference type="InterPro" id="IPR000835">
    <property type="entry name" value="HTH_MarR-typ"/>
</dbReference>
<organism evidence="2 3">
    <name type="scientific">Spiribacter onubensis</name>
    <dbReference type="NCBI Taxonomy" id="3122420"/>
    <lineage>
        <taxon>Bacteria</taxon>
        <taxon>Pseudomonadati</taxon>
        <taxon>Pseudomonadota</taxon>
        <taxon>Gammaproteobacteria</taxon>
        <taxon>Chromatiales</taxon>
        <taxon>Ectothiorhodospiraceae</taxon>
        <taxon>Spiribacter</taxon>
    </lineage>
</organism>
<dbReference type="InterPro" id="IPR036388">
    <property type="entry name" value="WH-like_DNA-bd_sf"/>
</dbReference>
<comment type="caution">
    <text evidence="2">The sequence shown here is derived from an EMBL/GenBank/DDBJ whole genome shotgun (WGS) entry which is preliminary data.</text>
</comment>
<dbReference type="GO" id="GO:0003677">
    <property type="term" value="F:DNA binding"/>
    <property type="evidence" value="ECO:0007669"/>
    <property type="project" value="UniProtKB-KW"/>
</dbReference>
<feature type="domain" description="HTH marR-type" evidence="1">
    <location>
        <begin position="32"/>
        <end position="96"/>
    </location>
</feature>
<proteinExistence type="predicted"/>